<dbReference type="InterPro" id="IPR008920">
    <property type="entry name" value="TF_FadR/GntR_C"/>
</dbReference>
<dbReference type="STRING" id="207559.Dde_2579"/>
<dbReference type="Gene3D" id="1.10.10.10">
    <property type="entry name" value="Winged helix-like DNA-binding domain superfamily/Winged helix DNA-binding domain"/>
    <property type="match status" value="1"/>
</dbReference>
<dbReference type="HOGENOM" id="CLU_017584_5_2_7"/>
<protein>
    <submittedName>
        <fullName evidence="5">Transcriptional regulator, GntR family</fullName>
    </submittedName>
</protein>
<keyword evidence="1" id="KW-0805">Transcription regulation</keyword>
<keyword evidence="3" id="KW-0804">Transcription</keyword>
<dbReference type="GO" id="GO:0003677">
    <property type="term" value="F:DNA binding"/>
    <property type="evidence" value="ECO:0007669"/>
    <property type="project" value="UniProtKB-KW"/>
</dbReference>
<name>Q30Y71_OLEA2</name>
<dbReference type="Proteomes" id="UP000002710">
    <property type="component" value="Chromosome"/>
</dbReference>
<dbReference type="SMART" id="SM00895">
    <property type="entry name" value="FCD"/>
    <property type="match status" value="1"/>
</dbReference>
<dbReference type="Gene3D" id="1.20.120.530">
    <property type="entry name" value="GntR ligand-binding domain-like"/>
    <property type="match status" value="1"/>
</dbReference>
<dbReference type="CDD" id="cd07377">
    <property type="entry name" value="WHTH_GntR"/>
    <property type="match status" value="1"/>
</dbReference>
<keyword evidence="2" id="KW-0238">DNA-binding</keyword>
<dbReference type="Pfam" id="PF00392">
    <property type="entry name" value="GntR"/>
    <property type="match status" value="1"/>
</dbReference>
<evidence type="ECO:0000313" key="6">
    <source>
        <dbReference type="Proteomes" id="UP000002710"/>
    </source>
</evidence>
<dbReference type="InterPro" id="IPR036388">
    <property type="entry name" value="WH-like_DNA-bd_sf"/>
</dbReference>
<accession>Q30Y71</accession>
<reference evidence="5 6" key="1">
    <citation type="journal article" date="2011" name="J. Bacteriol.">
        <title>Complete genome sequence and updated annotation of Desulfovibrio alaskensis G20.</title>
        <authorList>
            <person name="Hauser L.J."/>
            <person name="Land M.L."/>
            <person name="Brown S.D."/>
            <person name="Larimer F."/>
            <person name="Keller K.L."/>
            <person name="Rapp-Giles B.J."/>
            <person name="Price M.N."/>
            <person name="Lin M."/>
            <person name="Bruce D.C."/>
            <person name="Detter J.C."/>
            <person name="Tapia R."/>
            <person name="Han C.S."/>
            <person name="Goodwin L.A."/>
            <person name="Cheng J.F."/>
            <person name="Pitluck S."/>
            <person name="Copeland A."/>
            <person name="Lucas S."/>
            <person name="Nolan M."/>
            <person name="Lapidus A.L."/>
            <person name="Palumbo A.V."/>
            <person name="Wall J.D."/>
        </authorList>
    </citation>
    <scope>NUCLEOTIDE SEQUENCE [LARGE SCALE GENOMIC DNA]</scope>
    <source>
        <strain evidence="6">ATCC BAA 1058 / DSM 17464 / G20</strain>
    </source>
</reference>
<keyword evidence="6" id="KW-1185">Reference proteome</keyword>
<dbReference type="GO" id="GO:0003700">
    <property type="term" value="F:DNA-binding transcription factor activity"/>
    <property type="evidence" value="ECO:0007669"/>
    <property type="project" value="InterPro"/>
</dbReference>
<proteinExistence type="predicted"/>
<evidence type="ECO:0000313" key="5">
    <source>
        <dbReference type="EMBL" id="ABB39375.2"/>
    </source>
</evidence>
<dbReference type="Pfam" id="PF07729">
    <property type="entry name" value="FCD"/>
    <property type="match status" value="1"/>
</dbReference>
<sequence>MHAGSSGNARAPFIFSLLKGTIALSGIVKQTYSEQVVEYIKDRILKGELSPGDPVKEALIAQKLAISRAPVREALQILAREGLIVYEPQKGKRITALTAKEIRDSYFTGGVLEAAAVAAALPLYTAQDIDLMHRTVNRMKEVADTGAPLDSMTGLDNIFHETLFSRVDNPLLVELCRRSCQGISKFLLYRHWIKLFSAQEVYLRHKAVFDAVASGDPALTEKAIRHHYTESGERMSNYGVDVFDG</sequence>
<evidence type="ECO:0000259" key="4">
    <source>
        <dbReference type="PROSITE" id="PS50949"/>
    </source>
</evidence>
<dbReference type="SUPFAM" id="SSF48008">
    <property type="entry name" value="GntR ligand-binding domain-like"/>
    <property type="match status" value="1"/>
</dbReference>
<gene>
    <name evidence="5" type="ordered locus">Dde_2579</name>
</gene>
<dbReference type="EMBL" id="CP000112">
    <property type="protein sequence ID" value="ABB39375.2"/>
    <property type="molecule type" value="Genomic_DNA"/>
</dbReference>
<dbReference type="AlphaFoldDB" id="Q30Y71"/>
<evidence type="ECO:0000256" key="3">
    <source>
        <dbReference type="ARBA" id="ARBA00023163"/>
    </source>
</evidence>
<dbReference type="RefSeq" id="WP_011368423.1">
    <property type="nucleotide sequence ID" value="NC_007519.1"/>
</dbReference>
<dbReference type="PANTHER" id="PTHR43537">
    <property type="entry name" value="TRANSCRIPTIONAL REGULATOR, GNTR FAMILY"/>
    <property type="match status" value="1"/>
</dbReference>
<organism evidence="5 6">
    <name type="scientific">Oleidesulfovibrio alaskensis (strain ATCC BAA-1058 / DSM 17464 / G20)</name>
    <name type="common">Desulfovibrio alaskensis</name>
    <dbReference type="NCBI Taxonomy" id="207559"/>
    <lineage>
        <taxon>Bacteria</taxon>
        <taxon>Pseudomonadati</taxon>
        <taxon>Thermodesulfobacteriota</taxon>
        <taxon>Desulfovibrionia</taxon>
        <taxon>Desulfovibrionales</taxon>
        <taxon>Desulfovibrionaceae</taxon>
        <taxon>Oleidesulfovibrio</taxon>
    </lineage>
</organism>
<dbReference type="SMART" id="SM00345">
    <property type="entry name" value="HTH_GNTR"/>
    <property type="match status" value="1"/>
</dbReference>
<dbReference type="PANTHER" id="PTHR43537:SF45">
    <property type="entry name" value="GNTR FAMILY REGULATORY PROTEIN"/>
    <property type="match status" value="1"/>
</dbReference>
<dbReference type="KEGG" id="dde:Dde_2579"/>
<dbReference type="InterPro" id="IPR011711">
    <property type="entry name" value="GntR_C"/>
</dbReference>
<dbReference type="PROSITE" id="PS50949">
    <property type="entry name" value="HTH_GNTR"/>
    <property type="match status" value="1"/>
</dbReference>
<dbReference type="SUPFAM" id="SSF46785">
    <property type="entry name" value="Winged helix' DNA-binding domain"/>
    <property type="match status" value="1"/>
</dbReference>
<dbReference type="eggNOG" id="COG1802">
    <property type="taxonomic scope" value="Bacteria"/>
</dbReference>
<dbReference type="InterPro" id="IPR036390">
    <property type="entry name" value="WH_DNA-bd_sf"/>
</dbReference>
<evidence type="ECO:0000256" key="2">
    <source>
        <dbReference type="ARBA" id="ARBA00023125"/>
    </source>
</evidence>
<evidence type="ECO:0000256" key="1">
    <source>
        <dbReference type="ARBA" id="ARBA00023015"/>
    </source>
</evidence>
<dbReference type="InterPro" id="IPR000524">
    <property type="entry name" value="Tscrpt_reg_HTH_GntR"/>
</dbReference>
<feature type="domain" description="HTH gntR-type" evidence="4">
    <location>
        <begin position="30"/>
        <end position="97"/>
    </location>
</feature>